<name>A0A833RQP1_9POAL</name>
<dbReference type="AlphaFoldDB" id="A0A833RQP1"/>
<dbReference type="PANTHER" id="PTHR37217:SF1">
    <property type="entry name" value="EXPRESSED PROTEIN"/>
    <property type="match status" value="1"/>
</dbReference>
<reference evidence="1" key="1">
    <citation type="submission" date="2020-01" db="EMBL/GenBank/DDBJ databases">
        <title>Genome sequence of Kobresia littledalei, the first chromosome-level genome in the family Cyperaceae.</title>
        <authorList>
            <person name="Qu G."/>
        </authorList>
    </citation>
    <scope>NUCLEOTIDE SEQUENCE</scope>
    <source>
        <strain evidence="1">C.B.Clarke</strain>
        <tissue evidence="1">Leaf</tissue>
    </source>
</reference>
<evidence type="ECO:0000313" key="1">
    <source>
        <dbReference type="EMBL" id="KAF3340146.1"/>
    </source>
</evidence>
<dbReference type="InterPro" id="IPR029063">
    <property type="entry name" value="SAM-dependent_MTases_sf"/>
</dbReference>
<dbReference type="SUPFAM" id="SSF53335">
    <property type="entry name" value="S-adenosyl-L-methionine-dependent methyltransferases"/>
    <property type="match status" value="1"/>
</dbReference>
<dbReference type="Proteomes" id="UP000623129">
    <property type="component" value="Unassembled WGS sequence"/>
</dbReference>
<dbReference type="PANTHER" id="PTHR37217">
    <property type="entry name" value="EXPRESSED PROTEIN"/>
    <property type="match status" value="1"/>
</dbReference>
<proteinExistence type="predicted"/>
<dbReference type="GO" id="GO:0009507">
    <property type="term" value="C:chloroplast"/>
    <property type="evidence" value="ECO:0007669"/>
    <property type="project" value="TreeGrafter"/>
</dbReference>
<evidence type="ECO:0000313" key="2">
    <source>
        <dbReference type="Proteomes" id="UP000623129"/>
    </source>
</evidence>
<dbReference type="OrthoDB" id="276388at2759"/>
<gene>
    <name evidence="1" type="ORF">FCM35_KLT15917</name>
</gene>
<protein>
    <submittedName>
        <fullName evidence="1">Uncharacterized protein</fullName>
    </submittedName>
</protein>
<comment type="caution">
    <text evidence="1">The sequence shown here is derived from an EMBL/GenBank/DDBJ whole genome shotgun (WGS) entry which is preliminary data.</text>
</comment>
<accession>A0A833RQP1</accession>
<keyword evidence="2" id="KW-1185">Reference proteome</keyword>
<sequence>MAVSLLPIPSLFSVPYPYPYKTKTKTKTLDFKPFCLSLKRRHLNPPFELYCAPPSLSPSPSPSPSVLVTHEDLNERDWSFVEVEKADDKMARVISSASLPPSSRVLVALPTPSFVDQLIDASMPQHVVAYHESLVMLSNVKELRDEVRCFQGGVTTVPTKFSPFDAVFVCYFPGMGVSLGQLLRSHASLCSSGSRVVIFFEQGRETIEIHRQQFPDRVTSDLPELETLKKVASTNGFELIEFVDEPTFYVAVLRLL</sequence>
<dbReference type="EMBL" id="SWLB01000003">
    <property type="protein sequence ID" value="KAF3340146.1"/>
    <property type="molecule type" value="Genomic_DNA"/>
</dbReference>
<organism evidence="1 2">
    <name type="scientific">Carex littledalei</name>
    <dbReference type="NCBI Taxonomy" id="544730"/>
    <lineage>
        <taxon>Eukaryota</taxon>
        <taxon>Viridiplantae</taxon>
        <taxon>Streptophyta</taxon>
        <taxon>Embryophyta</taxon>
        <taxon>Tracheophyta</taxon>
        <taxon>Spermatophyta</taxon>
        <taxon>Magnoliopsida</taxon>
        <taxon>Liliopsida</taxon>
        <taxon>Poales</taxon>
        <taxon>Cyperaceae</taxon>
        <taxon>Cyperoideae</taxon>
        <taxon>Cariceae</taxon>
        <taxon>Carex</taxon>
        <taxon>Carex subgen. Euthyceras</taxon>
    </lineage>
</organism>